<dbReference type="Proteomes" id="UP000299084">
    <property type="component" value="Unassembled WGS sequence"/>
</dbReference>
<feature type="compositionally biased region" description="Pro residues" evidence="1">
    <location>
        <begin position="121"/>
        <end position="130"/>
    </location>
</feature>
<evidence type="ECO:0000256" key="1">
    <source>
        <dbReference type="SAM" id="MobiDB-lite"/>
    </source>
</evidence>
<feature type="region of interest" description="Disordered" evidence="1">
    <location>
        <begin position="1"/>
        <end position="154"/>
    </location>
</feature>
<proteinExistence type="predicted"/>
<organism evidence="2 3">
    <name type="scientific">Camelus dromedarius</name>
    <name type="common">Dromedary</name>
    <name type="synonym">Arabian camel</name>
    <dbReference type="NCBI Taxonomy" id="9838"/>
    <lineage>
        <taxon>Eukaryota</taxon>
        <taxon>Metazoa</taxon>
        <taxon>Chordata</taxon>
        <taxon>Craniata</taxon>
        <taxon>Vertebrata</taxon>
        <taxon>Euteleostomi</taxon>
        <taxon>Mammalia</taxon>
        <taxon>Eutheria</taxon>
        <taxon>Laurasiatheria</taxon>
        <taxon>Artiodactyla</taxon>
        <taxon>Tylopoda</taxon>
        <taxon>Camelidae</taxon>
        <taxon>Camelus</taxon>
    </lineage>
</organism>
<dbReference type="AlphaFoldDB" id="A0A5N4CMX1"/>
<evidence type="ECO:0000313" key="3">
    <source>
        <dbReference type="Proteomes" id="UP000299084"/>
    </source>
</evidence>
<dbReference type="PRINTS" id="PR00021">
    <property type="entry name" value="PRORICH"/>
</dbReference>
<feature type="compositionally biased region" description="Polar residues" evidence="1">
    <location>
        <begin position="145"/>
        <end position="154"/>
    </location>
</feature>
<dbReference type="Pfam" id="PF02389">
    <property type="entry name" value="Cornifin"/>
    <property type="match status" value="1"/>
</dbReference>
<gene>
    <name evidence="2" type="ORF">Cadr_000024786</name>
</gene>
<dbReference type="EMBL" id="JWIN03000021">
    <property type="protein sequence ID" value="KAB1260207.1"/>
    <property type="molecule type" value="Genomic_DNA"/>
</dbReference>
<keyword evidence="3" id="KW-1185">Reference proteome</keyword>
<accession>A0A5N4CMX1</accession>
<protein>
    <submittedName>
        <fullName evidence="2">Small proline-rich protein 3</fullName>
    </submittedName>
</protein>
<sequence>MVEGYSDKQSWPETPNQTREARQLELLCIPGTYNPSENMIHRSSLLGSMSSYQQKQPCNPPPQPQEQQVKQPCQPPPPQEPFVPITEEPCRPKAPQPGSTKVPEPSHLTIVEPYDTKNPKPVYPTVPQPGKPDVAEPCPPPVIPDTTQKKTGQK</sequence>
<feature type="compositionally biased region" description="Polar residues" evidence="1">
    <location>
        <begin position="7"/>
        <end position="18"/>
    </location>
</feature>
<reference evidence="2 3" key="1">
    <citation type="journal article" date="2019" name="Mol. Ecol. Resour.">
        <title>Improving Illumina assemblies with Hi-C and long reads: an example with the North African dromedary.</title>
        <authorList>
            <person name="Elbers J.P."/>
            <person name="Rogers M.F."/>
            <person name="Perelman P.L."/>
            <person name="Proskuryakova A.A."/>
            <person name="Serdyukova N.A."/>
            <person name="Johnson W.E."/>
            <person name="Horin P."/>
            <person name="Corander J."/>
            <person name="Murphy D."/>
            <person name="Burger P.A."/>
        </authorList>
    </citation>
    <scope>NUCLEOTIDE SEQUENCE [LARGE SCALE GENOMIC DNA]</scope>
    <source>
        <strain evidence="2">Drom800</strain>
        <tissue evidence="2">Blood</tissue>
    </source>
</reference>
<comment type="caution">
    <text evidence="2">The sequence shown here is derived from an EMBL/GenBank/DDBJ whole genome shotgun (WGS) entry which is preliminary data.</text>
</comment>
<name>A0A5N4CMX1_CAMDR</name>
<evidence type="ECO:0000313" key="2">
    <source>
        <dbReference type="EMBL" id="KAB1260207.1"/>
    </source>
</evidence>